<comment type="caution">
    <text evidence="7">The sequence shown here is derived from an EMBL/GenBank/DDBJ whole genome shotgun (WGS) entry which is preliminary data.</text>
</comment>
<evidence type="ECO:0000256" key="3">
    <source>
        <dbReference type="ARBA" id="ARBA00022630"/>
    </source>
</evidence>
<evidence type="ECO:0000256" key="2">
    <source>
        <dbReference type="ARBA" id="ARBA00010790"/>
    </source>
</evidence>
<dbReference type="SUPFAM" id="SSF51905">
    <property type="entry name" value="FAD/NAD(P)-binding domain"/>
    <property type="match status" value="1"/>
</dbReference>
<evidence type="ECO:0000256" key="4">
    <source>
        <dbReference type="ARBA" id="ARBA00022827"/>
    </source>
</evidence>
<accession>A0A0E9NK37</accession>
<dbReference type="InterPro" id="IPR036188">
    <property type="entry name" value="FAD/NAD-bd_sf"/>
</dbReference>
<evidence type="ECO:0000256" key="1">
    <source>
        <dbReference type="ARBA" id="ARBA00001974"/>
    </source>
</evidence>
<dbReference type="PANTHER" id="PTHR42784">
    <property type="entry name" value="PYRANOSE 2-OXIDASE"/>
    <property type="match status" value="1"/>
</dbReference>
<evidence type="ECO:0000313" key="8">
    <source>
        <dbReference type="Proteomes" id="UP000033140"/>
    </source>
</evidence>
<dbReference type="Pfam" id="PF05199">
    <property type="entry name" value="GMC_oxred_C"/>
    <property type="match status" value="1"/>
</dbReference>
<evidence type="ECO:0000313" key="7">
    <source>
        <dbReference type="EMBL" id="GAO49765.1"/>
    </source>
</evidence>
<comment type="similarity">
    <text evidence="2">Belongs to the GMC oxidoreductase family.</text>
</comment>
<protein>
    <recommendedName>
        <fullName evidence="6">Glucose-methanol-choline oxidoreductase C-terminal domain-containing protein</fullName>
    </recommendedName>
</protein>
<dbReference type="EMBL" id="BACD03000025">
    <property type="protein sequence ID" value="GAO49765.1"/>
    <property type="molecule type" value="Genomic_DNA"/>
</dbReference>
<dbReference type="GO" id="GO:0016614">
    <property type="term" value="F:oxidoreductase activity, acting on CH-OH group of donors"/>
    <property type="evidence" value="ECO:0007669"/>
    <property type="project" value="InterPro"/>
</dbReference>
<dbReference type="InterPro" id="IPR007867">
    <property type="entry name" value="GMC_OxRtase_C"/>
</dbReference>
<reference evidence="7 8" key="3">
    <citation type="journal article" date="2015" name="Genome Announc.">
        <title>Draft Genome Sequence of the Archiascomycetous Yeast Saitoella complicata.</title>
        <authorList>
            <person name="Yamauchi K."/>
            <person name="Kondo S."/>
            <person name="Hamamoto M."/>
            <person name="Takahashi Y."/>
            <person name="Ogura Y."/>
            <person name="Hayashi T."/>
            <person name="Nishida H."/>
        </authorList>
    </citation>
    <scope>NUCLEOTIDE SEQUENCE [LARGE SCALE GENOMIC DNA]</scope>
    <source>
        <strain evidence="7 8">NRRL Y-17804</strain>
    </source>
</reference>
<organism evidence="7 8">
    <name type="scientific">Saitoella complicata (strain BCRC 22490 / CBS 7301 / JCM 7358 / NBRC 10748 / NRRL Y-17804)</name>
    <dbReference type="NCBI Taxonomy" id="698492"/>
    <lineage>
        <taxon>Eukaryota</taxon>
        <taxon>Fungi</taxon>
        <taxon>Dikarya</taxon>
        <taxon>Ascomycota</taxon>
        <taxon>Taphrinomycotina</taxon>
        <taxon>Taphrinomycotina incertae sedis</taxon>
        <taxon>Saitoella</taxon>
    </lineage>
</organism>
<keyword evidence="4" id="KW-0274">FAD</keyword>
<comment type="cofactor">
    <cofactor evidence="1">
        <name>FAD</name>
        <dbReference type="ChEBI" id="CHEBI:57692"/>
    </cofactor>
</comment>
<gene>
    <name evidence="7" type="ORF">G7K_3907-t1</name>
</gene>
<dbReference type="AlphaFoldDB" id="A0A0E9NK37"/>
<sequence>MIALRTRCTSSVHMSLYLGPAAAVVPCDKVRGRTAVVAGNVEQHSNRIQQRMKLQDFVSADIDTVELLCKQGHYDWIIIGSGIGGGILAQELVKLQLKESKPQTRKNILVLEKGALDFSTHCLNTSSRKWHRGSRLGPSQNNHIATLTSGGRCIDWGLYCPQIDEKTLTEYFPKSITEYRTGTEPENCGYDKALKLLTKNSQDTNTVYPFNFDNHISSSDVQYPAPVKFRLNQAEAGNIAQQFHMGYVAADFNSLSRLYQIPHGANIMFIGADGDEMDESTFLGIHRPEDCDTLNMTFEFMAELEDTNRVLNDASSPPTLKINRRWIEFRDPQSGKVVDGAAAMQKVCKNIYNELFGRAPDDEKPEEADVRKPVAADMGVVAHEVGTMRMDAPDPAEHPGVVDDNLQFRGFDNLYVCDLSVFPVSPPANPTLTLAALAMRLANRLHTLSQAYA</sequence>
<dbReference type="STRING" id="698492.A0A0E9NK37"/>
<reference evidence="7 8" key="1">
    <citation type="journal article" date="2011" name="J. Gen. Appl. Microbiol.">
        <title>Draft genome sequencing of the enigmatic yeast Saitoella complicata.</title>
        <authorList>
            <person name="Nishida H."/>
            <person name="Hamamoto M."/>
            <person name="Sugiyama J."/>
        </authorList>
    </citation>
    <scope>NUCLEOTIDE SEQUENCE [LARGE SCALE GENOMIC DNA]</scope>
    <source>
        <strain evidence="7 8">NRRL Y-17804</strain>
    </source>
</reference>
<proteinExistence type="inferred from homology"/>
<dbReference type="Gene3D" id="3.50.50.60">
    <property type="entry name" value="FAD/NAD(P)-binding domain"/>
    <property type="match status" value="2"/>
</dbReference>
<dbReference type="Proteomes" id="UP000033140">
    <property type="component" value="Unassembled WGS sequence"/>
</dbReference>
<keyword evidence="3" id="KW-0285">Flavoprotein</keyword>
<evidence type="ECO:0000256" key="5">
    <source>
        <dbReference type="ARBA" id="ARBA00023002"/>
    </source>
</evidence>
<dbReference type="InterPro" id="IPR051473">
    <property type="entry name" value="P2Ox-like"/>
</dbReference>
<keyword evidence="5" id="KW-0560">Oxidoreductase</keyword>
<keyword evidence="8" id="KW-1185">Reference proteome</keyword>
<evidence type="ECO:0000259" key="6">
    <source>
        <dbReference type="Pfam" id="PF05199"/>
    </source>
</evidence>
<name>A0A0E9NK37_SAICN</name>
<reference evidence="7 8" key="2">
    <citation type="journal article" date="2014" name="J. Gen. Appl. Microbiol.">
        <title>The early diverging ascomycetous budding yeast Saitoella complicata has three histone deacetylases belonging to the Clr6, Hos2, and Rpd3 lineages.</title>
        <authorList>
            <person name="Nishida H."/>
            <person name="Matsumoto T."/>
            <person name="Kondo S."/>
            <person name="Hamamoto M."/>
            <person name="Yoshikawa H."/>
        </authorList>
    </citation>
    <scope>NUCLEOTIDE SEQUENCE [LARGE SCALE GENOMIC DNA]</scope>
    <source>
        <strain evidence="7 8">NRRL Y-17804</strain>
    </source>
</reference>
<dbReference type="PANTHER" id="PTHR42784:SF1">
    <property type="entry name" value="PYRANOSE 2-OXIDASE"/>
    <property type="match status" value="1"/>
</dbReference>
<feature type="domain" description="Glucose-methanol-choline oxidoreductase C-terminal" evidence="6">
    <location>
        <begin position="335"/>
        <end position="438"/>
    </location>
</feature>